<accession>A0A934VTN3</accession>
<dbReference type="SUPFAM" id="SSF46955">
    <property type="entry name" value="Putative DNA-binding domain"/>
    <property type="match status" value="1"/>
</dbReference>
<keyword evidence="3" id="KW-1185">Reference proteome</keyword>
<proteinExistence type="predicted"/>
<dbReference type="InterPro" id="IPR000551">
    <property type="entry name" value="MerR-type_HTH_dom"/>
</dbReference>
<dbReference type="CDD" id="cd00592">
    <property type="entry name" value="HTH_MerR-like"/>
    <property type="match status" value="1"/>
</dbReference>
<protein>
    <submittedName>
        <fullName evidence="2">MerR family transcriptional regulator</fullName>
    </submittedName>
</protein>
<gene>
    <name evidence="2" type="ORF">JIN87_22605</name>
</gene>
<reference evidence="2" key="1">
    <citation type="submission" date="2021-01" db="EMBL/GenBank/DDBJ databases">
        <title>Modified the classification status of verrucomicrobia.</title>
        <authorList>
            <person name="Feng X."/>
        </authorList>
    </citation>
    <scope>NUCLEOTIDE SEQUENCE</scope>
    <source>
        <strain evidence="2">KCTC 13126</strain>
    </source>
</reference>
<feature type="domain" description="HTH merR-type" evidence="1">
    <location>
        <begin position="33"/>
        <end position="86"/>
    </location>
</feature>
<evidence type="ECO:0000313" key="2">
    <source>
        <dbReference type="EMBL" id="MBK1879694.1"/>
    </source>
</evidence>
<comment type="caution">
    <text evidence="2">The sequence shown here is derived from an EMBL/GenBank/DDBJ whole genome shotgun (WGS) entry which is preliminary data.</text>
</comment>
<dbReference type="GO" id="GO:0003677">
    <property type="term" value="F:DNA binding"/>
    <property type="evidence" value="ECO:0007669"/>
    <property type="project" value="InterPro"/>
</dbReference>
<dbReference type="Gene3D" id="1.10.1660.10">
    <property type="match status" value="1"/>
</dbReference>
<dbReference type="Pfam" id="PF13411">
    <property type="entry name" value="MerR_1"/>
    <property type="match status" value="1"/>
</dbReference>
<evidence type="ECO:0000259" key="1">
    <source>
        <dbReference type="Pfam" id="PF13411"/>
    </source>
</evidence>
<dbReference type="Proteomes" id="UP000617628">
    <property type="component" value="Unassembled WGS sequence"/>
</dbReference>
<dbReference type="RefSeq" id="WP_200357908.1">
    <property type="nucleotide sequence ID" value="NZ_JAENIL010000055.1"/>
</dbReference>
<evidence type="ECO:0000313" key="3">
    <source>
        <dbReference type="Proteomes" id="UP000617628"/>
    </source>
</evidence>
<organism evidence="2 3">
    <name type="scientific">Pelagicoccus mobilis</name>
    <dbReference type="NCBI Taxonomy" id="415221"/>
    <lineage>
        <taxon>Bacteria</taxon>
        <taxon>Pseudomonadati</taxon>
        <taxon>Verrucomicrobiota</taxon>
        <taxon>Opitutia</taxon>
        <taxon>Puniceicoccales</taxon>
        <taxon>Pelagicoccaceae</taxon>
        <taxon>Pelagicoccus</taxon>
    </lineage>
</organism>
<dbReference type="InterPro" id="IPR009061">
    <property type="entry name" value="DNA-bd_dom_put_sf"/>
</dbReference>
<sequence>MNFKTVEELASAVNDWCQQNQVSPASGQASNTTTARTVRYYRSQSLVDAPLRNSEEPYDEKHYLQLIAVRLLQAKGLPLSRIQELLIGRKITDLRRIQKQGLKEIESTSSDRLPALSTSETWRMIPLNEDWLIASRRDRALSPEQISAIRAILTPTPTNSN</sequence>
<name>A0A934VTN3_9BACT</name>
<dbReference type="AlphaFoldDB" id="A0A934VTN3"/>
<dbReference type="EMBL" id="JAENIL010000055">
    <property type="protein sequence ID" value="MBK1879694.1"/>
    <property type="molecule type" value="Genomic_DNA"/>
</dbReference>
<dbReference type="GO" id="GO:0006355">
    <property type="term" value="P:regulation of DNA-templated transcription"/>
    <property type="evidence" value="ECO:0007669"/>
    <property type="project" value="InterPro"/>
</dbReference>